<organism evidence="2 3">
    <name type="scientific">Paramecium pentaurelia</name>
    <dbReference type="NCBI Taxonomy" id="43138"/>
    <lineage>
        <taxon>Eukaryota</taxon>
        <taxon>Sar</taxon>
        <taxon>Alveolata</taxon>
        <taxon>Ciliophora</taxon>
        <taxon>Intramacronucleata</taxon>
        <taxon>Oligohymenophorea</taxon>
        <taxon>Peniculida</taxon>
        <taxon>Parameciidae</taxon>
        <taxon>Paramecium</taxon>
    </lineage>
</organism>
<evidence type="ECO:0008006" key="4">
    <source>
        <dbReference type="Google" id="ProtNLM"/>
    </source>
</evidence>
<proteinExistence type="predicted"/>
<evidence type="ECO:0000313" key="2">
    <source>
        <dbReference type="EMBL" id="CAD8196641.1"/>
    </source>
</evidence>
<feature type="chain" id="PRO_5035811553" description="Cystatin domain-containing protein" evidence="1">
    <location>
        <begin position="16"/>
        <end position="123"/>
    </location>
</feature>
<accession>A0A8S1X623</accession>
<comment type="caution">
    <text evidence="2">The sequence shown here is derived from an EMBL/GenBank/DDBJ whole genome shotgun (WGS) entry which is preliminary data.</text>
</comment>
<dbReference type="AlphaFoldDB" id="A0A8S1X623"/>
<dbReference type="Proteomes" id="UP000689195">
    <property type="component" value="Unassembled WGS sequence"/>
</dbReference>
<keyword evidence="3" id="KW-1185">Reference proteome</keyword>
<keyword evidence="1" id="KW-0732">Signal</keyword>
<name>A0A8S1X623_9CILI</name>
<protein>
    <recommendedName>
        <fullName evidence="4">Cystatin domain-containing protein</fullName>
    </recommendedName>
</protein>
<evidence type="ECO:0000256" key="1">
    <source>
        <dbReference type="SAM" id="SignalP"/>
    </source>
</evidence>
<dbReference type="OrthoDB" id="302404at2759"/>
<feature type="signal peptide" evidence="1">
    <location>
        <begin position="1"/>
        <end position="15"/>
    </location>
</feature>
<sequence>MKIVLVLFFVITIQSERLLVSYDNGFVDDDNDFAGGVFPITDSNSDNYNKALQYAQKHYAESCKLNDLQWESLDGSKNQMVQGMLYYFNVTMKGNEKQEKYEIKVWIQVDREQTIEITQCKKL</sequence>
<reference evidence="2" key="1">
    <citation type="submission" date="2021-01" db="EMBL/GenBank/DDBJ databases">
        <authorList>
            <consortium name="Genoscope - CEA"/>
            <person name="William W."/>
        </authorList>
    </citation>
    <scope>NUCLEOTIDE SEQUENCE</scope>
</reference>
<evidence type="ECO:0000313" key="3">
    <source>
        <dbReference type="Proteomes" id="UP000689195"/>
    </source>
</evidence>
<gene>
    <name evidence="2" type="ORF">PPENT_87.1.T1130070</name>
</gene>
<dbReference type="EMBL" id="CAJJDO010000113">
    <property type="protein sequence ID" value="CAD8196641.1"/>
    <property type="molecule type" value="Genomic_DNA"/>
</dbReference>